<keyword evidence="2" id="KW-1185">Reference proteome</keyword>
<reference evidence="1" key="1">
    <citation type="submission" date="2023-03" db="EMBL/GenBank/DDBJ databases">
        <title>Massive genome expansion in bonnet fungi (Mycena s.s.) driven by repeated elements and novel gene families across ecological guilds.</title>
        <authorList>
            <consortium name="Lawrence Berkeley National Laboratory"/>
            <person name="Harder C.B."/>
            <person name="Miyauchi S."/>
            <person name="Viragh M."/>
            <person name="Kuo A."/>
            <person name="Thoen E."/>
            <person name="Andreopoulos B."/>
            <person name="Lu D."/>
            <person name="Skrede I."/>
            <person name="Drula E."/>
            <person name="Henrissat B."/>
            <person name="Morin E."/>
            <person name="Kohler A."/>
            <person name="Barry K."/>
            <person name="LaButti K."/>
            <person name="Morin E."/>
            <person name="Salamov A."/>
            <person name="Lipzen A."/>
            <person name="Mereny Z."/>
            <person name="Hegedus B."/>
            <person name="Baldrian P."/>
            <person name="Stursova M."/>
            <person name="Weitz H."/>
            <person name="Taylor A."/>
            <person name="Grigoriev I.V."/>
            <person name="Nagy L.G."/>
            <person name="Martin F."/>
            <person name="Kauserud H."/>
        </authorList>
    </citation>
    <scope>NUCLEOTIDE SEQUENCE</scope>
    <source>
        <strain evidence="1">CBHHK182m</strain>
    </source>
</reference>
<comment type="caution">
    <text evidence="1">The sequence shown here is derived from an EMBL/GenBank/DDBJ whole genome shotgun (WGS) entry which is preliminary data.</text>
</comment>
<organism evidence="1 2">
    <name type="scientific">Mycena metata</name>
    <dbReference type="NCBI Taxonomy" id="1033252"/>
    <lineage>
        <taxon>Eukaryota</taxon>
        <taxon>Fungi</taxon>
        <taxon>Dikarya</taxon>
        <taxon>Basidiomycota</taxon>
        <taxon>Agaricomycotina</taxon>
        <taxon>Agaricomycetes</taxon>
        <taxon>Agaricomycetidae</taxon>
        <taxon>Agaricales</taxon>
        <taxon>Marasmiineae</taxon>
        <taxon>Mycenaceae</taxon>
        <taxon>Mycena</taxon>
    </lineage>
</organism>
<evidence type="ECO:0000313" key="2">
    <source>
        <dbReference type="Proteomes" id="UP001215598"/>
    </source>
</evidence>
<dbReference type="EMBL" id="JARKIB010000031">
    <property type="protein sequence ID" value="KAJ7762942.1"/>
    <property type="molecule type" value="Genomic_DNA"/>
</dbReference>
<protein>
    <submittedName>
        <fullName evidence="1">Uncharacterized protein</fullName>
    </submittedName>
</protein>
<gene>
    <name evidence="1" type="ORF">B0H16DRAFT_1687996</name>
</gene>
<dbReference type="AlphaFoldDB" id="A0AAD7JFY2"/>
<proteinExistence type="predicted"/>
<dbReference type="Proteomes" id="UP001215598">
    <property type="component" value="Unassembled WGS sequence"/>
</dbReference>
<name>A0AAD7JFY2_9AGAR</name>
<sequence length="281" mass="31138">MAEETIIAPRLPSDLERLIFEIVALSNPTHIPSLVRVAWRAKHWVEPMLYRILIVTPDRRQFSGFHPSWEHSPGSNCKKTLRFFSVLRPASLSARACTGARCIRLRVKRALEVCTGITTLQRICPHAAPAPPRGPQLRALSLSVISEGSTSPIRSSATSRNITHLEVMTSPGDLFLKLAALPRIFTIQCVVFLPQQDMISPLSELGYLDALRKDDWIVVLDAERTTTRDLIRGTAGGDDYWTRADALIAARRTGTVEHKSLSRLSLSLAAAASIRTLFANI</sequence>
<accession>A0AAD7JFY2</accession>
<evidence type="ECO:0000313" key="1">
    <source>
        <dbReference type="EMBL" id="KAJ7762942.1"/>
    </source>
</evidence>